<reference evidence="1 2" key="1">
    <citation type="submission" date="2019-05" db="EMBL/GenBank/DDBJ databases">
        <title>Draft genome sequence of Actinomadura geliboluensis A8036.</title>
        <authorList>
            <person name="Saricaoglu S."/>
            <person name="Isik K."/>
        </authorList>
    </citation>
    <scope>NUCLEOTIDE SEQUENCE [LARGE SCALE GENOMIC DNA]</scope>
    <source>
        <strain evidence="1 2">A8036</strain>
    </source>
</reference>
<evidence type="ECO:0000313" key="2">
    <source>
        <dbReference type="Proteomes" id="UP000305238"/>
    </source>
</evidence>
<sequence length="950" mass="103648">MSFAMEDAPSSSTVESLQYFHETLDSHFGDLRDARAKLEPSSPVFALEHDLSPEDLELLKDAVREAIKSRYLARCREAWLPFVVYAAEMGYGYVGDEYWTTFSSLTPRWTSQERSTIRAWFVRFHERYGGARPTGAWANHFRIIAWPITHAVLPTYLQRYLAQLLFEFSGALTSELLDDPEALGIRLARRASNYTERFRIFCENTALVGQLAVALLSGENEPTPYLSAATLARIVDGLSKEQQAHHWLKSARASASRVRGFQSTGTAGAAQPASKYLPRATDPRLFLRYDGGWNAHAELPDLTVLGAGMEAAYSQLRVSRATVSGVTRPIPPSGLLYPGQEVQFARWPQPDQPFLQLDRGDEETNRILATQCVITKGPWWLFRRQGTGLAIEVKGKFVRPGHEYVLVGVDTLSAPAVPWCGQVVIKAGGVKAYRFLVPPQLSESEKAALQAAGLTVVSHVAIRPVGIVASAWDGEGEAEWLAGEPAMLGIRSDLLPNRARVVIAGAVYFLEWSPGEPELLFTLEGLPVGTHELGVKLLGGGDRQLAAGSLVVTIRDPQVRPEGAAIGEGIRALATPTRPTLAELWDDRAVVTVDGPPGTEAVLRVTLRGGQTEPLAELRRSVRLPLEEGDWRAMAKSIRTDQRFANAYDDAESCVLTVARDGVGFATFTCERGFRPLRLRFARTHDGAVVATLVDRTDSGNTSLDFYDIEAPLTAIQKDPAKPFDVPPRGGLAIARAGDAVAAAILPTNPNAVLRMPPARPVVSSGAHSSSEVMRLAEGHQRWITAELPADAFAAYEQQIVGDAIARAIGTLIGGSYWAAIERKVAGAQDAADHLEGMQDAVGISTEHKALASTIAYSLYKWLKPEDLLLGFHEVITPHLAAHGISGKPSTPHFLLMLAGWRGYITEWEPSEAAFVLEQVLKSPVLYRAARFAVLGRRALNDADGVERSF</sequence>
<dbReference type="Proteomes" id="UP000305238">
    <property type="component" value="Unassembled WGS sequence"/>
</dbReference>
<dbReference type="RefSeq" id="WP_138636149.1">
    <property type="nucleotide sequence ID" value="NZ_VCKZ01000054.1"/>
</dbReference>
<organism evidence="1 2">
    <name type="scientific">Actinomadura geliboluensis</name>
    <dbReference type="NCBI Taxonomy" id="882440"/>
    <lineage>
        <taxon>Bacteria</taxon>
        <taxon>Bacillati</taxon>
        <taxon>Actinomycetota</taxon>
        <taxon>Actinomycetes</taxon>
        <taxon>Streptosporangiales</taxon>
        <taxon>Thermomonosporaceae</taxon>
        <taxon>Actinomadura</taxon>
    </lineage>
</organism>
<dbReference type="OrthoDB" id="7053243at2"/>
<name>A0A5S4H6A9_9ACTN</name>
<protein>
    <submittedName>
        <fullName evidence="1">Uncharacterized protein</fullName>
    </submittedName>
</protein>
<dbReference type="EMBL" id="VCKZ01000054">
    <property type="protein sequence ID" value="TMR40482.1"/>
    <property type="molecule type" value="Genomic_DNA"/>
</dbReference>
<gene>
    <name evidence="1" type="ORF">ETD96_10615</name>
</gene>
<evidence type="ECO:0000313" key="1">
    <source>
        <dbReference type="EMBL" id="TMR40482.1"/>
    </source>
</evidence>
<comment type="caution">
    <text evidence="1">The sequence shown here is derived from an EMBL/GenBank/DDBJ whole genome shotgun (WGS) entry which is preliminary data.</text>
</comment>
<dbReference type="AlphaFoldDB" id="A0A5S4H6A9"/>
<accession>A0A5S4H6A9</accession>
<keyword evidence="2" id="KW-1185">Reference proteome</keyword>
<proteinExistence type="predicted"/>